<evidence type="ECO:0000256" key="1">
    <source>
        <dbReference type="SAM" id="Phobius"/>
    </source>
</evidence>
<reference evidence="2 3" key="1">
    <citation type="submission" date="2020-03" db="EMBL/GenBank/DDBJ databases">
        <title>Genomic Encyclopedia of Type Strains, Phase IV (KMG-IV): sequencing the most valuable type-strain genomes for metagenomic binning, comparative biology and taxonomic classification.</title>
        <authorList>
            <person name="Goeker M."/>
        </authorList>
    </citation>
    <scope>NUCLEOTIDE SEQUENCE [LARGE SCALE GENOMIC DNA]</scope>
    <source>
        <strain evidence="2 3">DSM 7225</strain>
    </source>
</reference>
<dbReference type="AlphaFoldDB" id="A0A7X6BDK8"/>
<name>A0A7X6BDK8_9SPHN</name>
<accession>A0A7X6BDK8</accession>
<evidence type="ECO:0000313" key="3">
    <source>
        <dbReference type="Proteomes" id="UP000531251"/>
    </source>
</evidence>
<keyword evidence="1" id="KW-0812">Transmembrane</keyword>
<feature type="transmembrane region" description="Helical" evidence="1">
    <location>
        <begin position="41"/>
        <end position="61"/>
    </location>
</feature>
<dbReference type="RefSeq" id="WP_125976508.1">
    <property type="nucleotide sequence ID" value="NZ_BAAADY010000023.1"/>
</dbReference>
<sequence>MLVLWGLFGCLVFYAHATLAPQRGDVPSFWNWEYYQAVPRWFLVDYAIGVGASLLGSLAMLRRSRKANLLYVVSLAAVIVQFGYLFATGGLSGPVQALVIPAFILSVAIFQIWLAGMATRRGWLR</sequence>
<keyword evidence="1" id="KW-0472">Membrane</keyword>
<evidence type="ECO:0000313" key="2">
    <source>
        <dbReference type="EMBL" id="NJB98400.1"/>
    </source>
</evidence>
<keyword evidence="3" id="KW-1185">Reference proteome</keyword>
<comment type="caution">
    <text evidence="2">The sequence shown here is derived from an EMBL/GenBank/DDBJ whole genome shotgun (WGS) entry which is preliminary data.</text>
</comment>
<feature type="transmembrane region" description="Helical" evidence="1">
    <location>
        <begin position="93"/>
        <end position="115"/>
    </location>
</feature>
<protein>
    <submittedName>
        <fullName evidence="2">CHASE2 domain-containing sensor protein</fullName>
    </submittedName>
</protein>
<gene>
    <name evidence="2" type="ORF">GGR89_002732</name>
</gene>
<organism evidence="2 3">
    <name type="scientific">Sphingomonas trueperi</name>
    <dbReference type="NCBI Taxonomy" id="53317"/>
    <lineage>
        <taxon>Bacteria</taxon>
        <taxon>Pseudomonadati</taxon>
        <taxon>Pseudomonadota</taxon>
        <taxon>Alphaproteobacteria</taxon>
        <taxon>Sphingomonadales</taxon>
        <taxon>Sphingomonadaceae</taxon>
        <taxon>Sphingomonas</taxon>
    </lineage>
</organism>
<keyword evidence="1" id="KW-1133">Transmembrane helix</keyword>
<dbReference type="Proteomes" id="UP000531251">
    <property type="component" value="Unassembled WGS sequence"/>
</dbReference>
<feature type="transmembrane region" description="Helical" evidence="1">
    <location>
        <begin position="68"/>
        <end position="87"/>
    </location>
</feature>
<dbReference type="EMBL" id="JAATJB010000008">
    <property type="protein sequence ID" value="NJB98400.1"/>
    <property type="molecule type" value="Genomic_DNA"/>
</dbReference>
<proteinExistence type="predicted"/>